<keyword evidence="4" id="KW-0812">Transmembrane</keyword>
<dbReference type="GO" id="GO:0005829">
    <property type="term" value="C:cytosol"/>
    <property type="evidence" value="ECO:0007669"/>
    <property type="project" value="TreeGrafter"/>
</dbReference>
<feature type="transmembrane region" description="Helical" evidence="4">
    <location>
        <begin position="232"/>
        <end position="254"/>
    </location>
</feature>
<dbReference type="InterPro" id="IPR000432">
    <property type="entry name" value="DNA_mismatch_repair_MutS_C"/>
</dbReference>
<dbReference type="SUPFAM" id="SSF48334">
    <property type="entry name" value="DNA repair protein MutS, domain III"/>
    <property type="match status" value="1"/>
</dbReference>
<keyword evidence="2" id="KW-0067">ATP-binding</keyword>
<evidence type="ECO:0000256" key="4">
    <source>
        <dbReference type="SAM" id="Phobius"/>
    </source>
</evidence>
<dbReference type="InterPro" id="IPR027417">
    <property type="entry name" value="P-loop_NTPase"/>
</dbReference>
<dbReference type="AlphaFoldDB" id="A0A0B7H946"/>
<dbReference type="Proteomes" id="UP000038055">
    <property type="component" value="Unassembled WGS sequence"/>
</dbReference>
<dbReference type="SUPFAM" id="SSF52540">
    <property type="entry name" value="P-loop containing nucleoside triphosphate hydrolases"/>
    <property type="match status" value="1"/>
</dbReference>
<feature type="domain" description="DNA mismatch repair proteins mutS family" evidence="5">
    <location>
        <begin position="415"/>
        <end position="591"/>
    </location>
</feature>
<evidence type="ECO:0000259" key="5">
    <source>
        <dbReference type="SMART" id="SM00534"/>
    </source>
</evidence>
<dbReference type="PANTHER" id="PTHR11361:SF99">
    <property type="entry name" value="DNA MISMATCH REPAIR PROTEIN"/>
    <property type="match status" value="1"/>
</dbReference>
<dbReference type="Gene3D" id="1.10.1420.10">
    <property type="match status" value="1"/>
</dbReference>
<dbReference type="EMBL" id="CDOD01000012">
    <property type="protein sequence ID" value="CEN34128.1"/>
    <property type="molecule type" value="Genomic_DNA"/>
</dbReference>
<evidence type="ECO:0000256" key="2">
    <source>
        <dbReference type="ARBA" id="ARBA00022840"/>
    </source>
</evidence>
<dbReference type="SMART" id="SM00534">
    <property type="entry name" value="MUTSac"/>
    <property type="match status" value="1"/>
</dbReference>
<dbReference type="Pfam" id="PF00488">
    <property type="entry name" value="MutS_V"/>
    <property type="match status" value="1"/>
</dbReference>
<protein>
    <submittedName>
        <fullName evidence="6">MutS domain V protein</fullName>
    </submittedName>
</protein>
<dbReference type="GO" id="GO:0030983">
    <property type="term" value="F:mismatched DNA binding"/>
    <property type="evidence" value="ECO:0007669"/>
    <property type="project" value="InterPro"/>
</dbReference>
<gene>
    <name evidence="6" type="ORF">CCYN2B_20004</name>
</gene>
<keyword evidence="4" id="KW-0472">Membrane</keyword>
<feature type="transmembrane region" description="Helical" evidence="4">
    <location>
        <begin position="205"/>
        <end position="226"/>
    </location>
</feature>
<dbReference type="PANTHER" id="PTHR11361">
    <property type="entry name" value="DNA MISMATCH REPAIR PROTEIN MUTS FAMILY MEMBER"/>
    <property type="match status" value="1"/>
</dbReference>
<dbReference type="GO" id="GO:0006298">
    <property type="term" value="P:mismatch repair"/>
    <property type="evidence" value="ECO:0007669"/>
    <property type="project" value="InterPro"/>
</dbReference>
<evidence type="ECO:0000313" key="6">
    <source>
        <dbReference type="EMBL" id="CEN34128.1"/>
    </source>
</evidence>
<keyword evidence="4" id="KW-1133">Transmembrane helix</keyword>
<evidence type="ECO:0000313" key="7">
    <source>
        <dbReference type="Proteomes" id="UP000038055"/>
    </source>
</evidence>
<dbReference type="eggNOG" id="COG0249">
    <property type="taxonomic scope" value="Bacteria"/>
</dbReference>
<keyword evidence="1" id="KW-0547">Nucleotide-binding</keyword>
<dbReference type="STRING" id="28189.CCYN74_80087"/>
<keyword evidence="7" id="KW-1185">Reference proteome</keyword>
<sequence length="591" mass="68687">MISIYKEKLQEAIIKYKKLTKKYNFISFLRLVVAVSAIVLIYFCFQNLDVKSVLSAIFSVVLFLFLVIWHKKVSFSRKLEKSKIEINTDEIRFLENNEYFSDNGIEFQEESHSYAYDLDIFGEKSVFHHINRAKTFLGKKYLASYFLNPKLNNITENQQSISELSEKIDWRQHFSALASQVKDSADFYENIKSWTQKKQTSFPKWIQIFAIISPLLLITCVILGFVSETFSFHNWAKLLFLINLIIFGYIFGVIQRNKITFEGAYKILYSYKKSIVFIENSNFESGKLTKIQRKLLQNKEKTSVLIQKLSNLLDDLDNLGNVLVSIPLNCFTFYHFHTYSRLIRWKNQYASQIQDWLDVVGEMEAFISFANFKYNNPKYVFPEINSDYQIYFEEVGHPLIVEKQRVTNSVSFTENSFVILTGSNMSGKSTFLRTLGVNMLLTAVGLPVCAKRAVVHPMNILVSMRLSDSLNDGKSYFFAEIRRIQTIIQKLENQICFVLLDELLRGTNSEDKQLGTIKIIEKIISLKAFGVVATHDIEVCQLAKKYPQIIQNKCFEVEIENDELHFDYKIRDGVCQNKNATFLMKKIGIID</sequence>
<name>A0A0B7H946_9FLAO</name>
<organism evidence="6 7">
    <name type="scientific">Capnocytophaga cynodegmi</name>
    <dbReference type="NCBI Taxonomy" id="28189"/>
    <lineage>
        <taxon>Bacteria</taxon>
        <taxon>Pseudomonadati</taxon>
        <taxon>Bacteroidota</taxon>
        <taxon>Flavobacteriia</taxon>
        <taxon>Flavobacteriales</taxon>
        <taxon>Flavobacteriaceae</taxon>
        <taxon>Capnocytophaga</taxon>
    </lineage>
</organism>
<dbReference type="Gene3D" id="3.40.50.300">
    <property type="entry name" value="P-loop containing nucleotide triphosphate hydrolases"/>
    <property type="match status" value="1"/>
</dbReference>
<accession>A0A0B7H946</accession>
<dbReference type="InterPro" id="IPR036187">
    <property type="entry name" value="DNA_mismatch_repair_MutS_sf"/>
</dbReference>
<dbReference type="GO" id="GO:0005524">
    <property type="term" value="F:ATP binding"/>
    <property type="evidence" value="ECO:0007669"/>
    <property type="project" value="UniProtKB-KW"/>
</dbReference>
<feature type="transmembrane region" description="Helical" evidence="4">
    <location>
        <begin position="51"/>
        <end position="69"/>
    </location>
</feature>
<evidence type="ECO:0000256" key="3">
    <source>
        <dbReference type="ARBA" id="ARBA00023125"/>
    </source>
</evidence>
<dbReference type="GO" id="GO:0140664">
    <property type="term" value="F:ATP-dependent DNA damage sensor activity"/>
    <property type="evidence" value="ECO:0007669"/>
    <property type="project" value="InterPro"/>
</dbReference>
<proteinExistence type="predicted"/>
<dbReference type="RefSeq" id="WP_041991334.1">
    <property type="nucleotide sequence ID" value="NZ_CDOD01000012.1"/>
</dbReference>
<keyword evidence="3" id="KW-0238">DNA-binding</keyword>
<dbReference type="InterPro" id="IPR045076">
    <property type="entry name" value="MutS"/>
</dbReference>
<feature type="transmembrane region" description="Helical" evidence="4">
    <location>
        <begin position="25"/>
        <end position="45"/>
    </location>
</feature>
<reference evidence="7" key="1">
    <citation type="submission" date="2015-01" db="EMBL/GenBank/DDBJ databases">
        <authorList>
            <person name="MANFREDI Pablo"/>
        </authorList>
    </citation>
    <scope>NUCLEOTIDE SEQUENCE [LARGE SCALE GENOMIC DNA]</scope>
    <source>
        <strain evidence="7">Ccyn2B</strain>
    </source>
</reference>
<evidence type="ECO:0000256" key="1">
    <source>
        <dbReference type="ARBA" id="ARBA00022741"/>
    </source>
</evidence>